<feature type="domain" description="Cadherin" evidence="15">
    <location>
        <begin position="370"/>
        <end position="476"/>
    </location>
</feature>
<keyword evidence="9 13" id="KW-0472">Membrane</keyword>
<evidence type="ECO:0000256" key="12">
    <source>
        <dbReference type="SAM" id="MobiDB-lite"/>
    </source>
</evidence>
<organism evidence="16 17">
    <name type="scientific">Candidula unifasciata</name>
    <dbReference type="NCBI Taxonomy" id="100452"/>
    <lineage>
        <taxon>Eukaryota</taxon>
        <taxon>Metazoa</taxon>
        <taxon>Spiralia</taxon>
        <taxon>Lophotrochozoa</taxon>
        <taxon>Mollusca</taxon>
        <taxon>Gastropoda</taxon>
        <taxon>Heterobranchia</taxon>
        <taxon>Euthyneura</taxon>
        <taxon>Panpulmonata</taxon>
        <taxon>Eupulmonata</taxon>
        <taxon>Stylommatophora</taxon>
        <taxon>Helicina</taxon>
        <taxon>Helicoidea</taxon>
        <taxon>Geomitridae</taxon>
        <taxon>Candidula</taxon>
    </lineage>
</organism>
<evidence type="ECO:0000256" key="6">
    <source>
        <dbReference type="ARBA" id="ARBA00022837"/>
    </source>
</evidence>
<dbReference type="SUPFAM" id="SSF49313">
    <property type="entry name" value="Cadherin-like"/>
    <property type="match status" value="6"/>
</dbReference>
<evidence type="ECO:0000256" key="7">
    <source>
        <dbReference type="ARBA" id="ARBA00022889"/>
    </source>
</evidence>
<keyword evidence="5" id="KW-0677">Repeat</keyword>
<reference evidence="16" key="1">
    <citation type="submission" date="2021-04" db="EMBL/GenBank/DDBJ databases">
        <authorList>
            <consortium name="Molecular Ecology Group"/>
        </authorList>
    </citation>
    <scope>NUCLEOTIDE SEQUENCE</scope>
</reference>
<evidence type="ECO:0000256" key="14">
    <source>
        <dbReference type="SAM" id="SignalP"/>
    </source>
</evidence>
<evidence type="ECO:0000256" key="5">
    <source>
        <dbReference type="ARBA" id="ARBA00022737"/>
    </source>
</evidence>
<evidence type="ECO:0000313" key="16">
    <source>
        <dbReference type="EMBL" id="CAG5123672.1"/>
    </source>
</evidence>
<comment type="subcellular location">
    <subcellularLocation>
        <location evidence="1">Cell membrane</location>
        <topology evidence="1">Single-pass type I membrane protein</topology>
    </subcellularLocation>
</comment>
<name>A0A8S3Z9C5_9EUPU</name>
<evidence type="ECO:0000256" key="4">
    <source>
        <dbReference type="ARBA" id="ARBA00022729"/>
    </source>
</evidence>
<dbReference type="OrthoDB" id="6252479at2759"/>
<dbReference type="PROSITE" id="PS00232">
    <property type="entry name" value="CADHERIN_1"/>
    <property type="match status" value="4"/>
</dbReference>
<dbReference type="FunFam" id="2.60.40.60:FF:000002">
    <property type="entry name" value="Protocadherin alpha 2"/>
    <property type="match status" value="1"/>
</dbReference>
<dbReference type="PROSITE" id="PS50268">
    <property type="entry name" value="CADHERIN_2"/>
    <property type="match status" value="7"/>
</dbReference>
<feature type="domain" description="Cadherin" evidence="15">
    <location>
        <begin position="690"/>
        <end position="786"/>
    </location>
</feature>
<keyword evidence="7" id="KW-0130">Cell adhesion</keyword>
<evidence type="ECO:0000256" key="13">
    <source>
        <dbReference type="SAM" id="Phobius"/>
    </source>
</evidence>
<feature type="non-terminal residue" evidence="16">
    <location>
        <position position="1"/>
    </location>
</feature>
<dbReference type="InterPro" id="IPR002126">
    <property type="entry name" value="Cadherin-like_dom"/>
</dbReference>
<feature type="domain" description="Cadherin" evidence="15">
    <location>
        <begin position="477"/>
        <end position="580"/>
    </location>
</feature>
<keyword evidence="17" id="KW-1185">Reference proteome</keyword>
<keyword evidence="3 13" id="KW-0812">Transmembrane</keyword>
<evidence type="ECO:0000256" key="9">
    <source>
        <dbReference type="ARBA" id="ARBA00023136"/>
    </source>
</evidence>
<feature type="region of interest" description="Disordered" evidence="12">
    <location>
        <begin position="875"/>
        <end position="903"/>
    </location>
</feature>
<dbReference type="AlphaFoldDB" id="A0A8S3Z9C5"/>
<comment type="caution">
    <text evidence="16">The sequence shown here is derived from an EMBL/GenBank/DDBJ whole genome shotgun (WGS) entry which is preliminary data.</text>
</comment>
<keyword evidence="2" id="KW-1003">Cell membrane</keyword>
<dbReference type="CDD" id="cd11304">
    <property type="entry name" value="Cadherin_repeat"/>
    <property type="match status" value="7"/>
</dbReference>
<dbReference type="GO" id="GO:0007156">
    <property type="term" value="P:homophilic cell adhesion via plasma membrane adhesion molecules"/>
    <property type="evidence" value="ECO:0007669"/>
    <property type="project" value="InterPro"/>
</dbReference>
<feature type="compositionally biased region" description="Polar residues" evidence="12">
    <location>
        <begin position="891"/>
        <end position="902"/>
    </location>
</feature>
<evidence type="ECO:0000256" key="2">
    <source>
        <dbReference type="ARBA" id="ARBA00022475"/>
    </source>
</evidence>
<dbReference type="Proteomes" id="UP000678393">
    <property type="component" value="Unassembled WGS sequence"/>
</dbReference>
<feature type="domain" description="Cadherin" evidence="15">
    <location>
        <begin position="581"/>
        <end position="686"/>
    </location>
</feature>
<keyword evidence="8 13" id="KW-1133">Transmembrane helix</keyword>
<keyword evidence="4 14" id="KW-0732">Signal</keyword>
<dbReference type="Pfam" id="PF00028">
    <property type="entry name" value="Cadherin"/>
    <property type="match status" value="6"/>
</dbReference>
<dbReference type="PANTHER" id="PTHR24028">
    <property type="entry name" value="CADHERIN-87A"/>
    <property type="match status" value="1"/>
</dbReference>
<dbReference type="Pfam" id="PF08266">
    <property type="entry name" value="Cadherin_2"/>
    <property type="match status" value="1"/>
</dbReference>
<feature type="domain" description="Cadherin" evidence="15">
    <location>
        <begin position="150"/>
        <end position="259"/>
    </location>
</feature>
<feature type="domain" description="Cadherin" evidence="15">
    <location>
        <begin position="260"/>
        <end position="367"/>
    </location>
</feature>
<dbReference type="GO" id="GO:0005886">
    <property type="term" value="C:plasma membrane"/>
    <property type="evidence" value="ECO:0007669"/>
    <property type="project" value="UniProtKB-SubCell"/>
</dbReference>
<evidence type="ECO:0000256" key="3">
    <source>
        <dbReference type="ARBA" id="ARBA00022692"/>
    </source>
</evidence>
<dbReference type="FunFam" id="2.60.40.60:FF:000020">
    <property type="entry name" value="Dachsous cadherin-related 1b"/>
    <property type="match status" value="2"/>
</dbReference>
<gene>
    <name evidence="16" type="ORF">CUNI_LOCUS9230</name>
</gene>
<keyword evidence="10" id="KW-0325">Glycoprotein</keyword>
<dbReference type="Gene3D" id="2.60.40.60">
    <property type="entry name" value="Cadherins"/>
    <property type="match status" value="7"/>
</dbReference>
<dbReference type="SMART" id="SM00112">
    <property type="entry name" value="CA"/>
    <property type="match status" value="7"/>
</dbReference>
<feature type="domain" description="Cadherin" evidence="15">
    <location>
        <begin position="34"/>
        <end position="149"/>
    </location>
</feature>
<evidence type="ECO:0000259" key="15">
    <source>
        <dbReference type="PROSITE" id="PS50268"/>
    </source>
</evidence>
<accession>A0A8S3Z9C5</accession>
<dbReference type="InterPro" id="IPR015919">
    <property type="entry name" value="Cadherin-like_sf"/>
</dbReference>
<dbReference type="FunFam" id="2.60.40.60:FF:000092">
    <property type="entry name" value="Protocadherin 8"/>
    <property type="match status" value="1"/>
</dbReference>
<protein>
    <recommendedName>
        <fullName evidence="15">Cadherin domain-containing protein</fullName>
    </recommendedName>
</protein>
<dbReference type="EMBL" id="CAJHNH020001584">
    <property type="protein sequence ID" value="CAG5123672.1"/>
    <property type="molecule type" value="Genomic_DNA"/>
</dbReference>
<feature type="transmembrane region" description="Helical" evidence="13">
    <location>
        <begin position="802"/>
        <end position="826"/>
    </location>
</feature>
<evidence type="ECO:0000256" key="1">
    <source>
        <dbReference type="ARBA" id="ARBA00004251"/>
    </source>
</evidence>
<feature type="signal peptide" evidence="14">
    <location>
        <begin position="1"/>
        <end position="27"/>
    </location>
</feature>
<dbReference type="FunFam" id="2.60.40.60:FF:000007">
    <property type="entry name" value="Protocadherin alpha 2"/>
    <property type="match status" value="1"/>
</dbReference>
<dbReference type="GO" id="GO:0005509">
    <property type="term" value="F:calcium ion binding"/>
    <property type="evidence" value="ECO:0007669"/>
    <property type="project" value="UniProtKB-UniRule"/>
</dbReference>
<sequence>MAEDFQRFPLSRICLLVVVGCLRLAGAQNVAAQVLSAVQFEFREEQAPGTYIGNVGVASKLASLLSESQFSLLKFSAPDSKYFYIDEKIGTLTAATKIDRENVCASLPVCKLSADVIVYTKLSSGDFDLFKVITVDVEILDINDNSPKFPEDTVSLSIAESSNPSEELPASGAVDRDTGVNSVQQYTFKDPTDTFALSVHKNGDGSSYLGIVAKGVLDREVRHFYQVTVVATDGGSPQRLGSMLININVSDINDNQPEFDHSSYNTSVLENVALKVPIMKVHATDKDEGTNADISYQFSSRVPSKIRQKFTIDEHTGEITAQGSIDYEEDKLFQFIVEAVDHGTPQFSARTNVNLHVVDKNDNSPQISINLPPMGTEVSENEPVGKFIAQVFALDADSGNNGLVVCSMDDDHFSLEKFNDNSSNMYKIVLANTLDYERASSLRVSITCVDKGSPPLSNSTTFVVNVLDVNDNRPVFTEPIYYVTVMENRDSEEDILQIEAHDWDSGDFGKVSFSIEDKYSGVFTINPTTGKLRITQSLDREHISKYDFHVVARDNGPERLSSSALVVVTVDDENDEPPRFPNPIYFGDILENQPSGTFVGNATAKDPDTPANSKMVYSILQLGMDYSNFTIDPTTGVIKSTTTFDREEKDQYLFMIKVVDPTYPQFFSTCNFTVRILDDNDHSPVIHMSVDDNSTIIVQSSTQVGYIITNIFAYDEDEKTSQHSDLVFLIQDGDPYQLFNLNRFTGSLSLARIITARDVKTYNLIILVQDGGDPPRVDTKALSIKINGTIPLVSESSISQNILIVIILVGVTAVMTLVILITIVLIRRIDNQRRKNRTCQKNAEEKMYQLKQQDIFTNLSVSMADEAVSNNLNMRGRKEPSFSLDEETDSHNTSNRSTQPLTSFKGGFTKTDLVSTACNHSDIHNIVLRSIKLIIRVHWLD</sequence>
<evidence type="ECO:0000256" key="11">
    <source>
        <dbReference type="PROSITE-ProRule" id="PRU00043"/>
    </source>
</evidence>
<evidence type="ECO:0000313" key="17">
    <source>
        <dbReference type="Proteomes" id="UP000678393"/>
    </source>
</evidence>
<dbReference type="InterPro" id="IPR050174">
    <property type="entry name" value="Protocadherin/Cadherin-CA"/>
</dbReference>
<feature type="chain" id="PRO_5035877245" description="Cadherin domain-containing protein" evidence="14">
    <location>
        <begin position="28"/>
        <end position="941"/>
    </location>
</feature>
<dbReference type="PRINTS" id="PR00205">
    <property type="entry name" value="CADHERIN"/>
</dbReference>
<evidence type="ECO:0000256" key="8">
    <source>
        <dbReference type="ARBA" id="ARBA00022989"/>
    </source>
</evidence>
<evidence type="ECO:0000256" key="10">
    <source>
        <dbReference type="ARBA" id="ARBA00023180"/>
    </source>
</evidence>
<proteinExistence type="predicted"/>
<dbReference type="InterPro" id="IPR020894">
    <property type="entry name" value="Cadherin_CS"/>
</dbReference>
<dbReference type="PANTHER" id="PTHR24028:SF146">
    <property type="entry name" value="CADHERIN 96CB, ISOFORM D-RELATED"/>
    <property type="match status" value="1"/>
</dbReference>
<keyword evidence="6 11" id="KW-0106">Calcium</keyword>
<dbReference type="InterPro" id="IPR013164">
    <property type="entry name" value="Cadherin_N"/>
</dbReference>